<evidence type="ECO:0000313" key="1">
    <source>
        <dbReference type="EMBL" id="SVB57569.1"/>
    </source>
</evidence>
<gene>
    <name evidence="1" type="ORF">METZ01_LOCUS210423</name>
</gene>
<accession>A0A382F4F3</accession>
<proteinExistence type="predicted"/>
<dbReference type="EMBL" id="UINC01047820">
    <property type="protein sequence ID" value="SVB57569.1"/>
    <property type="molecule type" value="Genomic_DNA"/>
</dbReference>
<dbReference type="AlphaFoldDB" id="A0A382F4F3"/>
<organism evidence="1">
    <name type="scientific">marine metagenome</name>
    <dbReference type="NCBI Taxonomy" id="408172"/>
    <lineage>
        <taxon>unclassified sequences</taxon>
        <taxon>metagenomes</taxon>
        <taxon>ecological metagenomes</taxon>
    </lineage>
</organism>
<sequence length="170" mass="17589">MATITYAVTIASSKFLIDASGPTTKLTFRDGDTYIFDQSDSSNAGHILQFSITDNNSGASEYTTGVTKAGTAGQAGASTTIVTSSSTTDTLYYYSSGGGTYGSEFSNTGYVQSTDHNLLKPKVGDESSLEKWGPMQNHAVDQIDQAITAANAGGVAMAIALGIVLTPFIG</sequence>
<name>A0A382F4F3_9ZZZZ</name>
<reference evidence="1" key="1">
    <citation type="submission" date="2018-05" db="EMBL/GenBank/DDBJ databases">
        <authorList>
            <person name="Lanie J.A."/>
            <person name="Ng W.-L."/>
            <person name="Kazmierczak K.M."/>
            <person name="Andrzejewski T.M."/>
            <person name="Davidsen T.M."/>
            <person name="Wayne K.J."/>
            <person name="Tettelin H."/>
            <person name="Glass J.I."/>
            <person name="Rusch D."/>
            <person name="Podicherti R."/>
            <person name="Tsui H.-C.T."/>
            <person name="Winkler M.E."/>
        </authorList>
    </citation>
    <scope>NUCLEOTIDE SEQUENCE</scope>
</reference>
<protein>
    <submittedName>
        <fullName evidence="1">Uncharacterized protein</fullName>
    </submittedName>
</protein>